<evidence type="ECO:0000313" key="2">
    <source>
        <dbReference type="EMBL" id="RAL44472.1"/>
    </source>
</evidence>
<accession>A0A328DEZ6</accession>
<proteinExistence type="predicted"/>
<name>A0A328DEZ6_9ASTE</name>
<evidence type="ECO:0000256" key="1">
    <source>
        <dbReference type="SAM" id="MobiDB-lite"/>
    </source>
</evidence>
<protein>
    <submittedName>
        <fullName evidence="2">Uncharacterized protein</fullName>
    </submittedName>
</protein>
<evidence type="ECO:0000313" key="3">
    <source>
        <dbReference type="Proteomes" id="UP000249390"/>
    </source>
</evidence>
<feature type="region of interest" description="Disordered" evidence="1">
    <location>
        <begin position="20"/>
        <end position="41"/>
    </location>
</feature>
<dbReference type="Proteomes" id="UP000249390">
    <property type="component" value="Unassembled WGS sequence"/>
</dbReference>
<gene>
    <name evidence="2" type="ORF">DM860_011749</name>
</gene>
<keyword evidence="3" id="KW-1185">Reference proteome</keyword>
<feature type="compositionally biased region" description="Polar residues" evidence="1">
    <location>
        <begin position="20"/>
        <end position="36"/>
    </location>
</feature>
<comment type="caution">
    <text evidence="2">The sequence shown here is derived from an EMBL/GenBank/DDBJ whole genome shotgun (WGS) entry which is preliminary data.</text>
</comment>
<sequence length="125" mass="13564">MGMSMLIPRTVAFNAVQRHTAASRSNRPPSAEQQCGESGGVPTMAPTFPFSKLAHAPNFRTPLGQCPSAGFGFGFVLWGQPVVHPLTRVKKSRVVERNRASESGVFESIGNGWLYSDVWFSLGNL</sequence>
<dbReference type="EMBL" id="NQVE01000143">
    <property type="protein sequence ID" value="RAL44472.1"/>
    <property type="molecule type" value="Genomic_DNA"/>
</dbReference>
<dbReference type="AlphaFoldDB" id="A0A328DEZ6"/>
<reference evidence="2 3" key="1">
    <citation type="submission" date="2018-06" db="EMBL/GenBank/DDBJ databases">
        <title>The Genome of Cuscuta australis (Dodder) Provides Insight into the Evolution of Plant Parasitism.</title>
        <authorList>
            <person name="Liu H."/>
        </authorList>
    </citation>
    <scope>NUCLEOTIDE SEQUENCE [LARGE SCALE GENOMIC DNA]</scope>
    <source>
        <strain evidence="3">cv. Yunnan</strain>
        <tissue evidence="2">Vines</tissue>
    </source>
</reference>
<organism evidence="2 3">
    <name type="scientific">Cuscuta australis</name>
    <dbReference type="NCBI Taxonomy" id="267555"/>
    <lineage>
        <taxon>Eukaryota</taxon>
        <taxon>Viridiplantae</taxon>
        <taxon>Streptophyta</taxon>
        <taxon>Embryophyta</taxon>
        <taxon>Tracheophyta</taxon>
        <taxon>Spermatophyta</taxon>
        <taxon>Magnoliopsida</taxon>
        <taxon>eudicotyledons</taxon>
        <taxon>Gunneridae</taxon>
        <taxon>Pentapetalae</taxon>
        <taxon>asterids</taxon>
        <taxon>lamiids</taxon>
        <taxon>Solanales</taxon>
        <taxon>Convolvulaceae</taxon>
        <taxon>Cuscuteae</taxon>
        <taxon>Cuscuta</taxon>
        <taxon>Cuscuta subgen. Grammica</taxon>
        <taxon>Cuscuta sect. Cleistogrammica</taxon>
    </lineage>
</organism>